<evidence type="ECO:0000256" key="11">
    <source>
        <dbReference type="ARBA" id="ARBA00023225"/>
    </source>
</evidence>
<dbReference type="InterPro" id="IPR003593">
    <property type="entry name" value="AAA+_ATPase"/>
</dbReference>
<dbReference type="OrthoDB" id="9778554at2"/>
<keyword evidence="16" id="KW-0282">Flagellum</keyword>
<comment type="function">
    <text evidence="12">Necessary for flagellar biosynthesis. May be involved in translocation of the flagellum.</text>
</comment>
<evidence type="ECO:0000256" key="1">
    <source>
        <dbReference type="ARBA" id="ARBA00004413"/>
    </source>
</evidence>
<evidence type="ECO:0000259" key="15">
    <source>
        <dbReference type="SMART" id="SM00962"/>
    </source>
</evidence>
<keyword evidence="9" id="KW-0342">GTP-binding</keyword>
<dbReference type="RefSeq" id="WP_143235827.1">
    <property type="nucleotide sequence ID" value="NZ_VJWL01000002.1"/>
</dbReference>
<dbReference type="InterPro" id="IPR047040">
    <property type="entry name" value="FlhF__GTPase_dom"/>
</dbReference>
<keyword evidence="8" id="KW-0653">Protein transport</keyword>
<evidence type="ECO:0000256" key="4">
    <source>
        <dbReference type="ARBA" id="ARBA00022448"/>
    </source>
</evidence>
<dbReference type="SMART" id="SM00962">
    <property type="entry name" value="SRP54"/>
    <property type="match status" value="1"/>
</dbReference>
<dbReference type="GO" id="GO:0005047">
    <property type="term" value="F:signal recognition particle binding"/>
    <property type="evidence" value="ECO:0007669"/>
    <property type="project" value="TreeGrafter"/>
</dbReference>
<dbReference type="GO" id="GO:0003924">
    <property type="term" value="F:GTPase activity"/>
    <property type="evidence" value="ECO:0007669"/>
    <property type="project" value="UniProtKB-UniRule"/>
</dbReference>
<dbReference type="PANTHER" id="PTHR43134:SF3">
    <property type="entry name" value="FLAGELLAR BIOSYNTHESIS PROTEIN FLHF"/>
    <property type="match status" value="1"/>
</dbReference>
<dbReference type="Proteomes" id="UP000320359">
    <property type="component" value="Unassembled WGS sequence"/>
</dbReference>
<evidence type="ECO:0000256" key="7">
    <source>
        <dbReference type="ARBA" id="ARBA00022795"/>
    </source>
</evidence>
<keyword evidence="16" id="KW-0966">Cell projection</keyword>
<dbReference type="GO" id="GO:0015031">
    <property type="term" value="P:protein transport"/>
    <property type="evidence" value="ECO:0007669"/>
    <property type="project" value="UniProtKB-KW"/>
</dbReference>
<evidence type="ECO:0000256" key="13">
    <source>
        <dbReference type="NCBIfam" id="TIGR03499"/>
    </source>
</evidence>
<evidence type="ECO:0000259" key="14">
    <source>
        <dbReference type="SMART" id="SM00382"/>
    </source>
</evidence>
<evidence type="ECO:0000256" key="6">
    <source>
        <dbReference type="ARBA" id="ARBA00022741"/>
    </source>
</evidence>
<dbReference type="Pfam" id="PF00448">
    <property type="entry name" value="SRP54"/>
    <property type="match status" value="1"/>
</dbReference>
<dbReference type="NCBIfam" id="TIGR03499">
    <property type="entry name" value="FlhF"/>
    <property type="match status" value="1"/>
</dbReference>
<evidence type="ECO:0000256" key="3">
    <source>
        <dbReference type="ARBA" id="ARBA00014919"/>
    </source>
</evidence>
<keyword evidence="7" id="KW-1005">Bacterial flagellum biogenesis</keyword>
<dbReference type="PANTHER" id="PTHR43134">
    <property type="entry name" value="SIGNAL RECOGNITION PARTICLE RECEPTOR SUBUNIT ALPHA"/>
    <property type="match status" value="1"/>
</dbReference>
<evidence type="ECO:0000256" key="8">
    <source>
        <dbReference type="ARBA" id="ARBA00022927"/>
    </source>
</evidence>
<comment type="similarity">
    <text evidence="2">Belongs to the GTP-binding SRP family.</text>
</comment>
<accession>A0A552X1C2</accession>
<keyword evidence="5" id="KW-1003">Cell membrane</keyword>
<keyword evidence="16" id="KW-0969">Cilium</keyword>
<feature type="domain" description="SRP54-type proteins GTP-binding" evidence="15">
    <location>
        <begin position="171"/>
        <end position="372"/>
    </location>
</feature>
<evidence type="ECO:0000256" key="5">
    <source>
        <dbReference type="ARBA" id="ARBA00022475"/>
    </source>
</evidence>
<dbReference type="GO" id="GO:0005525">
    <property type="term" value="F:GTP binding"/>
    <property type="evidence" value="ECO:0007669"/>
    <property type="project" value="UniProtKB-UniRule"/>
</dbReference>
<protein>
    <recommendedName>
        <fullName evidence="3 13">Flagellar biosynthesis protein FlhF</fullName>
    </recommendedName>
</protein>
<evidence type="ECO:0000256" key="12">
    <source>
        <dbReference type="ARBA" id="ARBA00025337"/>
    </source>
</evidence>
<evidence type="ECO:0000313" key="16">
    <source>
        <dbReference type="EMBL" id="TRW48841.1"/>
    </source>
</evidence>
<dbReference type="GO" id="GO:0006614">
    <property type="term" value="P:SRP-dependent cotranslational protein targeting to membrane"/>
    <property type="evidence" value="ECO:0007669"/>
    <property type="project" value="UniProtKB-UniRule"/>
</dbReference>
<dbReference type="EMBL" id="VJWL01000002">
    <property type="protein sequence ID" value="TRW48841.1"/>
    <property type="molecule type" value="Genomic_DNA"/>
</dbReference>
<dbReference type="CDD" id="cd17873">
    <property type="entry name" value="FlhF"/>
    <property type="match status" value="1"/>
</dbReference>
<keyword evidence="11" id="KW-1006">Bacterial flagellum protein export</keyword>
<dbReference type="Gene3D" id="3.40.50.300">
    <property type="entry name" value="P-loop containing nucleotide triphosphate hydrolases"/>
    <property type="match status" value="1"/>
</dbReference>
<dbReference type="FunFam" id="3.40.50.300:FF:000695">
    <property type="entry name" value="Flagellar biosynthesis regulator FlhF"/>
    <property type="match status" value="1"/>
</dbReference>
<evidence type="ECO:0000256" key="9">
    <source>
        <dbReference type="ARBA" id="ARBA00023134"/>
    </source>
</evidence>
<dbReference type="GO" id="GO:0044781">
    <property type="term" value="P:bacterial-type flagellum organization"/>
    <property type="evidence" value="ECO:0007669"/>
    <property type="project" value="UniProtKB-UniRule"/>
</dbReference>
<dbReference type="SMART" id="SM00382">
    <property type="entry name" value="AAA"/>
    <property type="match status" value="1"/>
</dbReference>
<comment type="subcellular location">
    <subcellularLocation>
        <location evidence="1">Cell membrane</location>
        <topology evidence="1">Peripheral membrane protein</topology>
        <orientation evidence="1">Cytoplasmic side</orientation>
    </subcellularLocation>
</comment>
<evidence type="ECO:0000256" key="2">
    <source>
        <dbReference type="ARBA" id="ARBA00008531"/>
    </source>
</evidence>
<dbReference type="InterPro" id="IPR020006">
    <property type="entry name" value="FlhF"/>
</dbReference>
<feature type="domain" description="AAA+ ATPase" evidence="14">
    <location>
        <begin position="170"/>
        <end position="345"/>
    </location>
</feature>
<dbReference type="SUPFAM" id="SSF52540">
    <property type="entry name" value="P-loop containing nucleoside triphosphate hydrolases"/>
    <property type="match status" value="1"/>
</dbReference>
<evidence type="ECO:0000256" key="10">
    <source>
        <dbReference type="ARBA" id="ARBA00023136"/>
    </source>
</evidence>
<keyword evidence="17" id="KW-1185">Reference proteome</keyword>
<dbReference type="GO" id="GO:0005886">
    <property type="term" value="C:plasma membrane"/>
    <property type="evidence" value="ECO:0007669"/>
    <property type="project" value="UniProtKB-SubCell"/>
</dbReference>
<comment type="caution">
    <text evidence="16">The sequence shown here is derived from an EMBL/GenBank/DDBJ whole genome shotgun (WGS) entry which is preliminary data.</text>
</comment>
<organism evidence="16 17">
    <name type="scientific">Aliidiomarina halalkaliphila</name>
    <dbReference type="NCBI Taxonomy" id="2593535"/>
    <lineage>
        <taxon>Bacteria</taxon>
        <taxon>Pseudomonadati</taxon>
        <taxon>Pseudomonadota</taxon>
        <taxon>Gammaproteobacteria</taxon>
        <taxon>Alteromonadales</taxon>
        <taxon>Idiomarinaceae</taxon>
        <taxon>Aliidiomarina</taxon>
    </lineage>
</organism>
<reference evidence="16 17" key="1">
    <citation type="submission" date="2019-07" db="EMBL/GenBank/DDBJ databases">
        <authorList>
            <person name="Yang M."/>
            <person name="Zhao D."/>
            <person name="Xiang H."/>
        </authorList>
    </citation>
    <scope>NUCLEOTIDE SEQUENCE [LARGE SCALE GENOMIC DNA]</scope>
    <source>
        <strain evidence="16 17">IM1326</strain>
    </source>
</reference>
<dbReference type="AlphaFoldDB" id="A0A552X1C2"/>
<evidence type="ECO:0000313" key="17">
    <source>
        <dbReference type="Proteomes" id="UP000320359"/>
    </source>
</evidence>
<keyword evidence="4" id="KW-0813">Transport</keyword>
<dbReference type="InterPro" id="IPR000897">
    <property type="entry name" value="SRP54_GTPase_dom"/>
</dbReference>
<proteinExistence type="inferred from homology"/>
<keyword evidence="10" id="KW-0472">Membrane</keyword>
<gene>
    <name evidence="16" type="primary">flhF</name>
    <name evidence="16" type="ORF">FM042_07615</name>
</gene>
<dbReference type="InterPro" id="IPR027417">
    <property type="entry name" value="P-loop_NTPase"/>
</dbReference>
<sequence length="743" mass="81733">MSVKRFLGPNKRDVMRQVRAALGPEAMILSSRHTDDGVEILALADDTLSALEAQAESVEQVPQSKQAVASINDQGDFSALAHRLLAEVQEMRSMLHQQPAAKELPSSAVEADDGQNELIRWAQAAGFSSALTKSLLQANEQNPLAPADVFKTHLQPAIKTPEIPVELFSEGGVLALVGPTGVGKTTTTAKLAAHYVMQFGPQGLLLVTTDSYRIGAQEQLRIYAELLGVEMVALGEDDGLETLTPRLHNKRLVLIDTVGMSQRDQRLTERVAQLRSAQGAETNTRLVLLLNAASQRDTLYEVVERFRTVAKENGHRIDDCIVTKKDESAQLGAAIDTLIQHDLTLHFVSYGQRVPEDMELADPAQLVTTLIESTQRTLAEQAEFQSLYQHKVITPVLPAPGEAAALRVSAGFKKLYRALHDYSPVFSVLELAHDACQRGNTQQGYPRLAAAHARAEQCLTDITVAGIVWPKATPVARCKWRLPPLPLNNAGYLAAIPLCTDFAEQDAKNVAMDALEQSFSASYHLCSGLPEAEQRKTIQRPWVAVINRNHRVCFDEKAVAALKLQGHMRKQSLHSVRYRNEPAKLELQYLPVNLPESDEAFFLWFGVVKSTQREAVFVRRHWLTPANQDITLTVQLLLEQLQVDEMASLSRQSVQALAHHFEQSSHDPALVYCGVVMAGLLVSIDQDGSPVGKALRSQLMEYSGRRGHATSGKLMDAFLQLLDTRAAATSVQAHLSSTQLEEV</sequence>
<name>A0A552X1C2_9GAMM</name>
<keyword evidence="6" id="KW-0547">Nucleotide-binding</keyword>